<protein>
    <submittedName>
        <fullName evidence="1">Uncharacterized protein</fullName>
    </submittedName>
</protein>
<sequence length="140" mass="16272">MKKVNIYCESHYFNDSKAGYGGYVIEYEGRYKTYTTVSVHTVPVLISLDLLWQAVGTLKESCDVTVISRQNLTANDLKIGEGNALWEFINQMKIDKGHKYTFKKYPTESEKKILDEILKELKKVKQPKIYFNEIFKDDSN</sequence>
<accession>A0A291BVS8</accession>
<dbReference type="OrthoDB" id="7845843at2"/>
<dbReference type="AlphaFoldDB" id="A0A291BVS8"/>
<dbReference type="Proteomes" id="UP000243591">
    <property type="component" value="Chromosome"/>
</dbReference>
<keyword evidence="2" id="KW-1185">Reference proteome</keyword>
<proteinExistence type="predicted"/>
<dbReference type="KEGG" id="bths:CNY62_02360"/>
<name>A0A291BVS8_BROTH</name>
<evidence type="ECO:0000313" key="1">
    <source>
        <dbReference type="EMBL" id="ATF25327.1"/>
    </source>
</evidence>
<evidence type="ECO:0000313" key="2">
    <source>
        <dbReference type="Proteomes" id="UP000243591"/>
    </source>
</evidence>
<dbReference type="RefSeq" id="WP_096699242.1">
    <property type="nucleotide sequence ID" value="NZ_CP023483.1"/>
</dbReference>
<reference evidence="1 2" key="1">
    <citation type="submission" date="2017-09" db="EMBL/GenBank/DDBJ databases">
        <title>Complete Genome Sequences of Two Strains of the Meat Spoilage Bacterium Brochothrix thermosphacta Isolated from Ground Chicken.</title>
        <authorList>
            <person name="Paoli G.C."/>
            <person name="Wijey C."/>
            <person name="Chen C.-Y."/>
            <person name="Nguyen L."/>
            <person name="Yan X."/>
            <person name="Irwin P.L."/>
        </authorList>
    </citation>
    <scope>NUCLEOTIDE SEQUENCE [LARGE SCALE GENOMIC DNA]</scope>
    <source>
        <strain evidence="1 2">BI</strain>
    </source>
</reference>
<gene>
    <name evidence="1" type="ORF">CNY62_02360</name>
</gene>
<dbReference type="EMBL" id="CP023483">
    <property type="protein sequence ID" value="ATF25327.1"/>
    <property type="molecule type" value="Genomic_DNA"/>
</dbReference>
<organism evidence="1 2">
    <name type="scientific">Brochothrix thermosphacta</name>
    <name type="common">Microbacterium thermosphactum</name>
    <dbReference type="NCBI Taxonomy" id="2756"/>
    <lineage>
        <taxon>Bacteria</taxon>
        <taxon>Bacillati</taxon>
        <taxon>Bacillota</taxon>
        <taxon>Bacilli</taxon>
        <taxon>Bacillales</taxon>
        <taxon>Listeriaceae</taxon>
        <taxon>Brochothrix</taxon>
    </lineage>
</organism>